<dbReference type="InterPro" id="IPR050267">
    <property type="entry name" value="Anti-sigma-factor_SerPK"/>
</dbReference>
<dbReference type="CDD" id="cd16936">
    <property type="entry name" value="HATPase_RsbW-like"/>
    <property type="match status" value="1"/>
</dbReference>
<evidence type="ECO:0000259" key="2">
    <source>
        <dbReference type="Pfam" id="PF13581"/>
    </source>
</evidence>
<keyword evidence="1" id="KW-0418">Kinase</keyword>
<dbReference type="Gene3D" id="3.30.565.10">
    <property type="entry name" value="Histidine kinase-like ATPase, C-terminal domain"/>
    <property type="match status" value="1"/>
</dbReference>
<dbReference type="EMBL" id="BAAANT010000008">
    <property type="protein sequence ID" value="GAA2138443.1"/>
    <property type="molecule type" value="Genomic_DNA"/>
</dbReference>
<protein>
    <recommendedName>
        <fullName evidence="2">Histidine kinase/HSP90-like ATPase domain-containing protein</fullName>
    </recommendedName>
</protein>
<evidence type="ECO:0000256" key="1">
    <source>
        <dbReference type="ARBA" id="ARBA00022527"/>
    </source>
</evidence>
<accession>A0ABN2Z8J8</accession>
<dbReference type="InterPro" id="IPR003594">
    <property type="entry name" value="HATPase_dom"/>
</dbReference>
<evidence type="ECO:0000313" key="3">
    <source>
        <dbReference type="EMBL" id="GAA2138443.1"/>
    </source>
</evidence>
<dbReference type="InterPro" id="IPR036890">
    <property type="entry name" value="HATPase_C_sf"/>
</dbReference>
<dbReference type="PANTHER" id="PTHR35526:SF3">
    <property type="entry name" value="ANTI-SIGMA-F FACTOR RSBW"/>
    <property type="match status" value="1"/>
</dbReference>
<feature type="domain" description="Histidine kinase/HSP90-like ATPase" evidence="2">
    <location>
        <begin position="15"/>
        <end position="115"/>
    </location>
</feature>
<comment type="caution">
    <text evidence="3">The sequence shown here is derived from an EMBL/GenBank/DDBJ whole genome shotgun (WGS) entry which is preliminary data.</text>
</comment>
<name>A0ABN2Z8J8_9ACTN</name>
<gene>
    <name evidence="3" type="ORF">GCM10009760_19790</name>
</gene>
<dbReference type="Proteomes" id="UP001422759">
    <property type="component" value="Unassembled WGS sequence"/>
</dbReference>
<reference evidence="3 4" key="1">
    <citation type="journal article" date="2019" name="Int. J. Syst. Evol. Microbiol.">
        <title>The Global Catalogue of Microorganisms (GCM) 10K type strain sequencing project: providing services to taxonomists for standard genome sequencing and annotation.</title>
        <authorList>
            <consortium name="The Broad Institute Genomics Platform"/>
            <consortium name="The Broad Institute Genome Sequencing Center for Infectious Disease"/>
            <person name="Wu L."/>
            <person name="Ma J."/>
        </authorList>
    </citation>
    <scope>NUCLEOTIDE SEQUENCE [LARGE SCALE GENOMIC DNA]</scope>
    <source>
        <strain evidence="3 4">JCM 14560</strain>
    </source>
</reference>
<keyword evidence="1" id="KW-0808">Transferase</keyword>
<keyword evidence="1" id="KW-0723">Serine/threonine-protein kinase</keyword>
<dbReference type="SUPFAM" id="SSF55874">
    <property type="entry name" value="ATPase domain of HSP90 chaperone/DNA topoisomerase II/histidine kinase"/>
    <property type="match status" value="1"/>
</dbReference>
<proteinExistence type="predicted"/>
<organism evidence="3 4">
    <name type="scientific">Kitasatospora kazusensis</name>
    <dbReference type="NCBI Taxonomy" id="407974"/>
    <lineage>
        <taxon>Bacteria</taxon>
        <taxon>Bacillati</taxon>
        <taxon>Actinomycetota</taxon>
        <taxon>Actinomycetes</taxon>
        <taxon>Kitasatosporales</taxon>
        <taxon>Streptomycetaceae</taxon>
        <taxon>Kitasatospora</taxon>
    </lineage>
</organism>
<keyword evidence="4" id="KW-1185">Reference proteome</keyword>
<dbReference type="RefSeq" id="WP_344462980.1">
    <property type="nucleotide sequence ID" value="NZ_BAAANT010000008.1"/>
</dbReference>
<sequence>MSTARVAHWTPEYGPAVPGQMRRAVRAKLTEWGARPDDGALLALDVTVSELVTNAIKFGGVIGRLDLFLYLDDETMTVEVWDGEGPTQPHIPDADDHDESGRGLHLVNTLVERLWCTRDGCEFAKKVCAEIPLTTPARTADHPRPSALATA</sequence>
<dbReference type="Pfam" id="PF13581">
    <property type="entry name" value="HATPase_c_2"/>
    <property type="match status" value="1"/>
</dbReference>
<dbReference type="PANTHER" id="PTHR35526">
    <property type="entry name" value="ANTI-SIGMA-F FACTOR RSBW-RELATED"/>
    <property type="match status" value="1"/>
</dbReference>
<evidence type="ECO:0000313" key="4">
    <source>
        <dbReference type="Proteomes" id="UP001422759"/>
    </source>
</evidence>